<dbReference type="RefSeq" id="WP_013969185.1">
    <property type="nucleotide sequence ID" value="NC_015732.1"/>
</dbReference>
<sequence length="106" mass="12195">MIEFQYFEGCPNSMQSLAILREFMTIAKISEDKLEIVLITNVEMARKKNFQGSPTILINGVDIYTMKKPTGYSFSCRIYEINGVSTGKLPLSFIQDRYKELLIDKK</sequence>
<dbReference type="KEGG" id="scd:Spica_1733"/>
<proteinExistence type="predicted"/>
<dbReference type="OrthoDB" id="9808140at2"/>
<dbReference type="EMBL" id="CP002868">
    <property type="protein sequence ID" value="AEJ19876.1"/>
    <property type="molecule type" value="Genomic_DNA"/>
</dbReference>
<dbReference type="GO" id="GO:0016829">
    <property type="term" value="F:lyase activity"/>
    <property type="evidence" value="ECO:0007669"/>
    <property type="project" value="UniProtKB-KW"/>
</dbReference>
<reference evidence="2" key="1">
    <citation type="journal article" date="2013" name="Stand. Genomic Sci.">
        <title>Genome sequence of the thermophilic fresh-water bacterium Spirochaeta caldaria type strain (H1(T)), reclassification of Spirochaeta caldaria, Spirochaeta stenostrepta, and Spirochaeta zuelzerae in the genus Treponema as Treponema caldaria comb. nov., Treponema stenostrepta comb. nov., and Treponema zuelzerae comb. nov., and emendation of the genus Treponema.</title>
        <authorList>
            <person name="Abt B."/>
            <person name="Goker M."/>
            <person name="Scheuner C."/>
            <person name="Han C."/>
            <person name="Lu M."/>
            <person name="Misra M."/>
            <person name="Lapidus A."/>
            <person name="Nolan M."/>
            <person name="Lucas S."/>
            <person name="Hammon N."/>
            <person name="Deshpande S."/>
            <person name="Cheng J.F."/>
            <person name="Tapia R."/>
            <person name="Goodwin L.A."/>
            <person name="Pitluck S."/>
            <person name="Liolios K."/>
            <person name="Pagani I."/>
            <person name="Ivanova N."/>
            <person name="Mavromatis K."/>
            <person name="Mikhailova N."/>
            <person name="Huntemann M."/>
            <person name="Pati A."/>
            <person name="Chen A."/>
            <person name="Palaniappan K."/>
            <person name="Land M."/>
            <person name="Hauser L."/>
            <person name="Jeffries C.D."/>
            <person name="Rohde M."/>
            <person name="Spring S."/>
            <person name="Gronow S."/>
            <person name="Detter J.C."/>
            <person name="Bristow J."/>
            <person name="Eisen J.A."/>
            <person name="Markowitz V."/>
            <person name="Hugenholtz P."/>
            <person name="Kyrpides N.C."/>
            <person name="Woyke T."/>
            <person name="Klenk H.P."/>
        </authorList>
    </citation>
    <scope>NUCLEOTIDE SEQUENCE</scope>
    <source>
        <strain evidence="2">ATCC 51460 / DSM 7334 / H1</strain>
    </source>
</reference>
<name>F8F2W8_GRAC1</name>
<evidence type="ECO:0000313" key="1">
    <source>
        <dbReference type="EMBL" id="AEJ19876.1"/>
    </source>
</evidence>
<protein>
    <submittedName>
        <fullName evidence="1">Alkylmercury lyase</fullName>
    </submittedName>
</protein>
<accession>F8F2W8</accession>
<evidence type="ECO:0000313" key="2">
    <source>
        <dbReference type="Proteomes" id="UP000000503"/>
    </source>
</evidence>
<keyword evidence="1" id="KW-0456">Lyase</keyword>
<dbReference type="HOGENOM" id="CLU_133764_1_0_12"/>
<keyword evidence="2" id="KW-1185">Reference proteome</keyword>
<dbReference type="Proteomes" id="UP000000503">
    <property type="component" value="Chromosome"/>
</dbReference>
<dbReference type="eggNOG" id="ENOG5030HNR">
    <property type="taxonomic scope" value="Bacteria"/>
</dbReference>
<gene>
    <name evidence="1" type="ordered locus">Spica_1733</name>
</gene>
<organism evidence="1 2">
    <name type="scientific">Gracilinema caldarium (strain ATCC 51460 / DSM 7334 / H1)</name>
    <name type="common">Treponema caldarium</name>
    <dbReference type="NCBI Taxonomy" id="744872"/>
    <lineage>
        <taxon>Bacteria</taxon>
        <taxon>Pseudomonadati</taxon>
        <taxon>Spirochaetota</taxon>
        <taxon>Spirochaetia</taxon>
        <taxon>Spirochaetales</taxon>
        <taxon>Breznakiellaceae</taxon>
        <taxon>Gracilinema</taxon>
    </lineage>
</organism>
<dbReference type="AlphaFoldDB" id="F8F2W8"/>